<proteinExistence type="predicted"/>
<sequence length="48" mass="5543">MERREHGAHRCPFLACFERVVGYAPPFSPPRATPGSAFVGGEWRWRRN</sequence>
<organism evidence="1">
    <name type="scientific">Arundo donax</name>
    <name type="common">Giant reed</name>
    <name type="synonym">Donax arundinaceus</name>
    <dbReference type="NCBI Taxonomy" id="35708"/>
    <lineage>
        <taxon>Eukaryota</taxon>
        <taxon>Viridiplantae</taxon>
        <taxon>Streptophyta</taxon>
        <taxon>Embryophyta</taxon>
        <taxon>Tracheophyta</taxon>
        <taxon>Spermatophyta</taxon>
        <taxon>Magnoliopsida</taxon>
        <taxon>Liliopsida</taxon>
        <taxon>Poales</taxon>
        <taxon>Poaceae</taxon>
        <taxon>PACMAD clade</taxon>
        <taxon>Arundinoideae</taxon>
        <taxon>Arundineae</taxon>
        <taxon>Arundo</taxon>
    </lineage>
</organism>
<reference evidence="1" key="1">
    <citation type="submission" date="2014-09" db="EMBL/GenBank/DDBJ databases">
        <authorList>
            <person name="Magalhaes I.L.F."/>
            <person name="Oliveira U."/>
            <person name="Santos F.R."/>
            <person name="Vidigal T.H.D.A."/>
            <person name="Brescovit A.D."/>
            <person name="Santos A.J."/>
        </authorList>
    </citation>
    <scope>NUCLEOTIDE SEQUENCE</scope>
    <source>
        <tissue evidence="1">Shoot tissue taken approximately 20 cm above the soil surface</tissue>
    </source>
</reference>
<protein>
    <submittedName>
        <fullName evidence="1">Uncharacterized protein</fullName>
    </submittedName>
</protein>
<name>A0A0A9HNX8_ARUDO</name>
<dbReference type="AlphaFoldDB" id="A0A0A9HNX8"/>
<reference evidence="1" key="2">
    <citation type="journal article" date="2015" name="Data Brief">
        <title>Shoot transcriptome of the giant reed, Arundo donax.</title>
        <authorList>
            <person name="Barrero R.A."/>
            <person name="Guerrero F.D."/>
            <person name="Moolhuijzen P."/>
            <person name="Goolsby J.A."/>
            <person name="Tidwell J."/>
            <person name="Bellgard S.E."/>
            <person name="Bellgard M.I."/>
        </authorList>
    </citation>
    <scope>NUCLEOTIDE SEQUENCE</scope>
    <source>
        <tissue evidence="1">Shoot tissue taken approximately 20 cm above the soil surface</tissue>
    </source>
</reference>
<evidence type="ECO:0000313" key="1">
    <source>
        <dbReference type="EMBL" id="JAE34578.1"/>
    </source>
</evidence>
<accession>A0A0A9HNX8</accession>
<dbReference type="EMBL" id="GBRH01163318">
    <property type="protein sequence ID" value="JAE34578.1"/>
    <property type="molecule type" value="Transcribed_RNA"/>
</dbReference>